<keyword evidence="8" id="KW-1185">Reference proteome</keyword>
<evidence type="ECO:0000256" key="2">
    <source>
        <dbReference type="ARBA" id="ARBA00023015"/>
    </source>
</evidence>
<evidence type="ECO:0000256" key="1">
    <source>
        <dbReference type="ARBA" id="ARBA00022553"/>
    </source>
</evidence>
<evidence type="ECO:0000313" key="8">
    <source>
        <dbReference type="Proteomes" id="UP001440984"/>
    </source>
</evidence>
<dbReference type="InterPro" id="IPR039420">
    <property type="entry name" value="WalR-like"/>
</dbReference>
<dbReference type="SMART" id="SM00448">
    <property type="entry name" value="REC"/>
    <property type="match status" value="1"/>
</dbReference>
<name>A0ABV0LCC9_9PSEU</name>
<keyword evidence="2" id="KW-0805">Transcription regulation</keyword>
<evidence type="ECO:0000313" key="7">
    <source>
        <dbReference type="EMBL" id="MEQ0559960.1"/>
    </source>
</evidence>
<dbReference type="PANTHER" id="PTHR43214">
    <property type="entry name" value="TWO-COMPONENT RESPONSE REGULATOR"/>
    <property type="match status" value="1"/>
</dbReference>
<dbReference type="InterPro" id="IPR011006">
    <property type="entry name" value="CheY-like_superfamily"/>
</dbReference>
<accession>A0ABV0LCC9</accession>
<gene>
    <name evidence="7" type="ORF">ABJI51_12815</name>
</gene>
<dbReference type="RefSeq" id="WP_348950418.1">
    <property type="nucleotide sequence ID" value="NZ_JBDZYD010000004.1"/>
</dbReference>
<dbReference type="SMART" id="SM00421">
    <property type="entry name" value="HTH_LUXR"/>
    <property type="match status" value="1"/>
</dbReference>
<reference evidence="7 8" key="1">
    <citation type="submission" date="2024-05" db="EMBL/GenBank/DDBJ databases">
        <authorList>
            <person name="Zhao H."/>
            <person name="Xu Y."/>
            <person name="Lin S."/>
            <person name="Spain J.C."/>
            <person name="Zhou N.-Y."/>
        </authorList>
    </citation>
    <scope>NUCLEOTIDE SEQUENCE [LARGE SCALE GENOMIC DNA]</scope>
    <source>
        <strain evidence="7 8">NEAU-NG30</strain>
    </source>
</reference>
<dbReference type="InterPro" id="IPR001789">
    <property type="entry name" value="Sig_transdc_resp-reg_receiver"/>
</dbReference>
<dbReference type="PANTHER" id="PTHR43214:SF24">
    <property type="entry name" value="TRANSCRIPTIONAL REGULATORY PROTEIN NARL-RELATED"/>
    <property type="match status" value="1"/>
</dbReference>
<sequence length="210" mass="22144">MPAPPVRVLVADRDPAVRGRLLSVLGAVDGIDVVGATGDATAAEVTTRRRRPDVVLLDLRLRTPGSLPRRPAVVALAAFDSDAGILRALRDGAAGYLLRSARRSELVKVVLLAADGHVVLSAAASRRWVSAATRLSGPRDERTARVDLLSDRETAVLAGIGDALTNAEIGLRLGLPEPVVRDCVARVVRKLGCAHRTEAGVLAYESGLCR</sequence>
<dbReference type="Gene3D" id="3.40.50.2300">
    <property type="match status" value="1"/>
</dbReference>
<keyword evidence="4" id="KW-0804">Transcription</keyword>
<organism evidence="7 8">
    <name type="scientific">Amycolatopsis melonis</name>
    <dbReference type="NCBI Taxonomy" id="3156488"/>
    <lineage>
        <taxon>Bacteria</taxon>
        <taxon>Bacillati</taxon>
        <taxon>Actinomycetota</taxon>
        <taxon>Actinomycetes</taxon>
        <taxon>Pseudonocardiales</taxon>
        <taxon>Pseudonocardiaceae</taxon>
        <taxon>Amycolatopsis</taxon>
    </lineage>
</organism>
<feature type="domain" description="Response regulatory" evidence="6">
    <location>
        <begin position="7"/>
        <end position="114"/>
    </location>
</feature>
<protein>
    <submittedName>
        <fullName evidence="7">Response regulator transcription factor</fullName>
    </submittedName>
</protein>
<dbReference type="InterPro" id="IPR016032">
    <property type="entry name" value="Sig_transdc_resp-reg_C-effctor"/>
</dbReference>
<feature type="modified residue" description="4-aspartylphosphate" evidence="5">
    <location>
        <position position="58"/>
    </location>
</feature>
<evidence type="ECO:0000256" key="5">
    <source>
        <dbReference type="PROSITE-ProRule" id="PRU00169"/>
    </source>
</evidence>
<dbReference type="InterPro" id="IPR058245">
    <property type="entry name" value="NreC/VraR/RcsB-like_REC"/>
</dbReference>
<dbReference type="EMBL" id="JBDZYD010000004">
    <property type="protein sequence ID" value="MEQ0559960.1"/>
    <property type="molecule type" value="Genomic_DNA"/>
</dbReference>
<keyword evidence="1 5" id="KW-0597">Phosphoprotein</keyword>
<dbReference type="SUPFAM" id="SSF52172">
    <property type="entry name" value="CheY-like"/>
    <property type="match status" value="1"/>
</dbReference>
<comment type="caution">
    <text evidence="7">The sequence shown here is derived from an EMBL/GenBank/DDBJ whole genome shotgun (WGS) entry which is preliminary data.</text>
</comment>
<evidence type="ECO:0000259" key="6">
    <source>
        <dbReference type="PROSITE" id="PS50110"/>
    </source>
</evidence>
<dbReference type="Pfam" id="PF00196">
    <property type="entry name" value="GerE"/>
    <property type="match status" value="1"/>
</dbReference>
<dbReference type="CDD" id="cd17535">
    <property type="entry name" value="REC_NarL-like"/>
    <property type="match status" value="1"/>
</dbReference>
<keyword evidence="3" id="KW-0238">DNA-binding</keyword>
<proteinExistence type="predicted"/>
<evidence type="ECO:0000256" key="3">
    <source>
        <dbReference type="ARBA" id="ARBA00023125"/>
    </source>
</evidence>
<dbReference type="SUPFAM" id="SSF46894">
    <property type="entry name" value="C-terminal effector domain of the bipartite response regulators"/>
    <property type="match status" value="1"/>
</dbReference>
<dbReference type="InterPro" id="IPR000792">
    <property type="entry name" value="Tscrpt_reg_LuxR_C"/>
</dbReference>
<dbReference type="Proteomes" id="UP001440984">
    <property type="component" value="Unassembled WGS sequence"/>
</dbReference>
<dbReference type="PROSITE" id="PS50110">
    <property type="entry name" value="RESPONSE_REGULATORY"/>
    <property type="match status" value="1"/>
</dbReference>
<evidence type="ECO:0000256" key="4">
    <source>
        <dbReference type="ARBA" id="ARBA00023163"/>
    </source>
</evidence>